<dbReference type="OrthoDB" id="8662245at2"/>
<sequence>MMKDGTTRNIAPFNSSTEIGLRSTVLLFEMYPDIASLQRLVVYDYLLVHSDDVPDGPEGLHPKTPYRSGELLVRRDTLQKGLLLYMSRGLIRGTYLPEGVRYLATERTGGFIESFDAKYVDDLRSRATWLVEQFGERTDEQLDEFAREHLGEWGAEFETEALLWEDNHDE</sequence>
<dbReference type="InterPro" id="IPR046904">
    <property type="entry name" value="ABC-3C_MC2"/>
</dbReference>
<evidence type="ECO:0000313" key="1">
    <source>
        <dbReference type="EMBL" id="BBO73478.1"/>
    </source>
</evidence>
<name>A0A5K7YXZ1_9BACT</name>
<dbReference type="RefSeq" id="WP_155302583.1">
    <property type="nucleotide sequence ID" value="NZ_AP021875.1"/>
</dbReference>
<accession>A0A5K7YXZ1</accession>
<keyword evidence="2" id="KW-1185">Reference proteome</keyword>
<proteinExistence type="predicted"/>
<organism evidence="1 2">
    <name type="scientific">Desulfosarcina widdelii</name>
    <dbReference type="NCBI Taxonomy" id="947919"/>
    <lineage>
        <taxon>Bacteria</taxon>
        <taxon>Pseudomonadati</taxon>
        <taxon>Thermodesulfobacteriota</taxon>
        <taxon>Desulfobacteria</taxon>
        <taxon>Desulfobacterales</taxon>
        <taxon>Desulfosarcinaceae</taxon>
        <taxon>Desulfosarcina</taxon>
    </lineage>
</organism>
<dbReference type="EMBL" id="AP021875">
    <property type="protein sequence ID" value="BBO73478.1"/>
    <property type="molecule type" value="Genomic_DNA"/>
</dbReference>
<protein>
    <recommendedName>
        <fullName evidence="3">Threonine transporter</fullName>
    </recommendedName>
</protein>
<reference evidence="1 2" key="1">
    <citation type="submission" date="2019-11" db="EMBL/GenBank/DDBJ databases">
        <title>Comparative genomics of hydrocarbon-degrading Desulfosarcina strains.</title>
        <authorList>
            <person name="Watanabe M."/>
            <person name="Kojima H."/>
            <person name="Fukui M."/>
        </authorList>
    </citation>
    <scope>NUCLEOTIDE SEQUENCE [LARGE SCALE GENOMIC DNA]</scope>
    <source>
        <strain evidence="1 2">PP31</strain>
    </source>
</reference>
<dbReference type="Pfam" id="PF20288">
    <property type="entry name" value="MC2"/>
    <property type="match status" value="1"/>
</dbReference>
<evidence type="ECO:0008006" key="3">
    <source>
        <dbReference type="Google" id="ProtNLM"/>
    </source>
</evidence>
<evidence type="ECO:0000313" key="2">
    <source>
        <dbReference type="Proteomes" id="UP000427769"/>
    </source>
</evidence>
<dbReference type="KEGG" id="dwd:DSCW_08950"/>
<gene>
    <name evidence="1" type="ORF">DSCW_08950</name>
</gene>
<dbReference type="AlphaFoldDB" id="A0A5K7YXZ1"/>
<dbReference type="Proteomes" id="UP000427769">
    <property type="component" value="Chromosome"/>
</dbReference>